<dbReference type="Proteomes" id="UP000241405">
    <property type="component" value="Unassembled WGS sequence"/>
</dbReference>
<evidence type="ECO:0000313" key="5">
    <source>
        <dbReference type="Proteomes" id="UP000241405"/>
    </source>
</evidence>
<evidence type="ECO:0000313" key="4">
    <source>
        <dbReference type="EMBL" id="PSU53295.1"/>
    </source>
</evidence>
<comment type="caution">
    <text evidence="4">The sequence shown here is derived from an EMBL/GenBank/DDBJ whole genome shotgun (WGS) entry which is preliminary data.</text>
</comment>
<dbReference type="Pfam" id="PF20419">
    <property type="entry name" value="DUF6701"/>
    <property type="match status" value="1"/>
</dbReference>
<dbReference type="EMBL" id="PYMO01000009">
    <property type="protein sequence ID" value="PSU25062.1"/>
    <property type="molecule type" value="Genomic_DNA"/>
</dbReference>
<feature type="signal peptide" evidence="1">
    <location>
        <begin position="1"/>
        <end position="25"/>
    </location>
</feature>
<evidence type="ECO:0000256" key="1">
    <source>
        <dbReference type="SAM" id="SignalP"/>
    </source>
</evidence>
<proteinExistence type="predicted"/>
<feature type="chain" id="PRO_5015604360" description="DUF6701 domain-containing protein" evidence="1">
    <location>
        <begin position="26"/>
        <end position="1058"/>
    </location>
</feature>
<evidence type="ECO:0000313" key="6">
    <source>
        <dbReference type="Proteomes" id="UP000241618"/>
    </source>
</evidence>
<dbReference type="RefSeq" id="WP_107190265.1">
    <property type="nucleotide sequence ID" value="NZ_PYMN01000012.1"/>
</dbReference>
<keyword evidence="5" id="KW-1185">Reference proteome</keyword>
<evidence type="ECO:0000259" key="2">
    <source>
        <dbReference type="Pfam" id="PF20419"/>
    </source>
</evidence>
<evidence type="ECO:0000313" key="3">
    <source>
        <dbReference type="EMBL" id="PSU25062.1"/>
    </source>
</evidence>
<feature type="domain" description="DUF6701" evidence="2">
    <location>
        <begin position="438"/>
        <end position="1052"/>
    </location>
</feature>
<organism evidence="4 6">
    <name type="scientific">Photobacterium phosphoreum</name>
    <dbReference type="NCBI Taxonomy" id="659"/>
    <lineage>
        <taxon>Bacteria</taxon>
        <taxon>Pseudomonadati</taxon>
        <taxon>Pseudomonadota</taxon>
        <taxon>Gammaproteobacteria</taxon>
        <taxon>Vibrionales</taxon>
        <taxon>Vibrionaceae</taxon>
        <taxon>Photobacterium</taxon>
    </lineage>
</organism>
<gene>
    <name evidence="4" type="ORF">C9J18_06235</name>
    <name evidence="3" type="ORF">CTM96_10985</name>
</gene>
<sequence length="1058" mass="117509">MKFFLKTAMRLWSILLVVFAINAIAETDINPSQTLISSSTQNPTQNFCEYFPQLAQSHAKVKLDGQLIRMGFQYPFFKSENNKKYQLGFNHFIDRGGNKDKSCQNSINQWECEINSTLIVPPKKMPSMPSYNNVPSGLFACSAQGLEQYKDQCIESYGENKILLLPKGDYLKVELGAHTHTQLQGGVYKIKKLLVRKDAIITIAHGQQAIIYVEEAEFSGKINNNGSPDNLYIFGTDDDADYIVSEYRMDASIRLSTTVEMAAYLYSAGNIKISANYGEDIAIADRPKTLRGAVTARNLRIDTDSNIWGGGSCVQEKEYDLVVTPEKAQILSCDRVPITFNVHQKNNHQIDTTYNGNLVVSTSLSQPTLAYWFTSKNSNTNPSDASQPINVRVANGVGKLWLKSENYIGNIIVRGVLRQNTNLLATATGQYTVVPFKFEISHDPLRMIANKPHDITVTAMACADDKQSNTVATGYSGTRKLSLETQFIAPSTQGNSKVELRAMPQRSWSMDEVQLVFENGVAKGKLRYSDAGKVVLNIIDRDCNSDRGCDIGSPLRFQADDWNQLDGSVVIHSRPWTFAMCPQANDSFTGTANSGNGLVAAGDAFVMRAKPLQWLPGDKVNNAIDVSDDKYCQRPITPNFLAKDAPVATVTASVVGIDTPQNGHSGALSGITRQQNSDFHDNTAMIFDDLRWSEVGSVKLAMTADSYLGMTINPSQRAIGRFYPKQFVIKDSTIINAHTESSPFTYMDQTFNANATIEAQNAAGDSTRNYGAFAPRLKEILLLTAVDLNSNTRLNDLSTRLDQSNLMSGWQHQWQQAQLTIRDGKLAFTRLPKQNNQLVATVTTADGPFKIGLGLSVEPRSQCSRLGCTDFANKIQPLQRYNQSQVLTAPLNGWVDSRYGRMVLDDASGVFDQPLTMPLKVEYWNGDQFTINADDSRSHFNSQWSCKQIIYTSKPHDKASLSATTNNVLQGKNYSLQVLPAIDENEAYIKQQLRFWLRIAAQPATNIGCTENENVNQPWLTFNWRGVGDEDPSGLVTFGNYRGNDRIIYRSENASINP</sequence>
<accession>A0A2T3JVK2</accession>
<reference evidence="5 6" key="1">
    <citation type="submission" date="2018-03" db="EMBL/GenBank/DDBJ databases">
        <title>Whole genome sequencing of Histamine producing bacteria.</title>
        <authorList>
            <person name="Butler K."/>
        </authorList>
    </citation>
    <scope>NUCLEOTIDE SEQUENCE [LARGE SCALE GENOMIC DNA]</scope>
    <source>
        <strain evidence="4 6">FS-6.1</strain>
        <strain evidence="3 5">FS-6.2</strain>
    </source>
</reference>
<keyword evidence="1" id="KW-0732">Signal</keyword>
<name>A0A2T3JVK2_PHOPO</name>
<protein>
    <recommendedName>
        <fullName evidence="2">DUF6701 domain-containing protein</fullName>
    </recommendedName>
</protein>
<dbReference type="AlphaFoldDB" id="A0A2T3JVK2"/>
<dbReference type="InterPro" id="IPR046524">
    <property type="entry name" value="DUF6701"/>
</dbReference>
<dbReference type="Proteomes" id="UP000241618">
    <property type="component" value="Unassembled WGS sequence"/>
</dbReference>
<dbReference type="EMBL" id="PYMP01000003">
    <property type="protein sequence ID" value="PSU53295.1"/>
    <property type="molecule type" value="Genomic_DNA"/>
</dbReference>